<evidence type="ECO:0000313" key="6">
    <source>
        <dbReference type="Proteomes" id="UP000473854"/>
    </source>
</evidence>
<evidence type="ECO:0000256" key="2">
    <source>
        <dbReference type="ARBA" id="ARBA00034247"/>
    </source>
</evidence>
<dbReference type="GO" id="GO:0052621">
    <property type="term" value="F:diguanylate cyclase activity"/>
    <property type="evidence" value="ECO:0007669"/>
    <property type="project" value="UniProtKB-EC"/>
</dbReference>
<comment type="catalytic activity">
    <reaction evidence="2">
        <text>2 GTP = 3',3'-c-di-GMP + 2 diphosphate</text>
        <dbReference type="Rhea" id="RHEA:24898"/>
        <dbReference type="ChEBI" id="CHEBI:33019"/>
        <dbReference type="ChEBI" id="CHEBI:37565"/>
        <dbReference type="ChEBI" id="CHEBI:58805"/>
        <dbReference type="EC" id="2.7.7.65"/>
    </reaction>
</comment>
<dbReference type="InterPro" id="IPR000160">
    <property type="entry name" value="GGDEF_dom"/>
</dbReference>
<dbReference type="NCBIfam" id="TIGR00254">
    <property type="entry name" value="GGDEF"/>
    <property type="match status" value="1"/>
</dbReference>
<protein>
    <recommendedName>
        <fullName evidence="1">diguanylate cyclase</fullName>
        <ecNumber evidence="1">2.7.7.65</ecNumber>
    </recommendedName>
</protein>
<keyword evidence="3" id="KW-0472">Membrane</keyword>
<comment type="caution">
    <text evidence="5">The sequence shown here is derived from an EMBL/GenBank/DDBJ whole genome shotgun (WGS) entry which is preliminary data.</text>
</comment>
<dbReference type="GO" id="GO:1902201">
    <property type="term" value="P:negative regulation of bacterial-type flagellum-dependent cell motility"/>
    <property type="evidence" value="ECO:0007669"/>
    <property type="project" value="TreeGrafter"/>
</dbReference>
<dbReference type="PANTHER" id="PTHR45138:SF9">
    <property type="entry name" value="DIGUANYLATE CYCLASE DGCM-RELATED"/>
    <property type="match status" value="1"/>
</dbReference>
<dbReference type="SMART" id="SM00267">
    <property type="entry name" value="GGDEF"/>
    <property type="match status" value="1"/>
</dbReference>
<dbReference type="PANTHER" id="PTHR45138">
    <property type="entry name" value="REGULATORY COMPONENTS OF SENSORY TRANSDUCTION SYSTEM"/>
    <property type="match status" value="1"/>
</dbReference>
<name>A0A6L6GET7_9GAMM</name>
<feature type="transmembrane region" description="Helical" evidence="3">
    <location>
        <begin position="326"/>
        <end position="347"/>
    </location>
</feature>
<evidence type="ECO:0000259" key="4">
    <source>
        <dbReference type="PROSITE" id="PS50887"/>
    </source>
</evidence>
<reference evidence="5 6" key="1">
    <citation type="submission" date="2019-11" db="EMBL/GenBank/DDBJ databases">
        <authorList>
            <person name="An D."/>
        </authorList>
    </citation>
    <scope>NUCLEOTIDE SEQUENCE [LARGE SCALE GENOMIC DNA]</scope>
    <source>
        <strain evidence="5 6">YIM 103518</strain>
    </source>
</reference>
<dbReference type="SUPFAM" id="SSF55073">
    <property type="entry name" value="Nucleotide cyclase"/>
    <property type="match status" value="1"/>
</dbReference>
<evidence type="ECO:0000256" key="3">
    <source>
        <dbReference type="SAM" id="Phobius"/>
    </source>
</evidence>
<dbReference type="InterPro" id="IPR029787">
    <property type="entry name" value="Nucleotide_cyclase"/>
</dbReference>
<dbReference type="CDD" id="cd01949">
    <property type="entry name" value="GGDEF"/>
    <property type="match status" value="1"/>
</dbReference>
<evidence type="ECO:0000256" key="1">
    <source>
        <dbReference type="ARBA" id="ARBA00012528"/>
    </source>
</evidence>
<keyword evidence="3" id="KW-1133">Transmembrane helix</keyword>
<keyword evidence="3" id="KW-0812">Transmembrane</keyword>
<feature type="domain" description="GGDEF" evidence="4">
    <location>
        <begin position="439"/>
        <end position="568"/>
    </location>
</feature>
<proteinExistence type="predicted"/>
<dbReference type="GO" id="GO:0005886">
    <property type="term" value="C:plasma membrane"/>
    <property type="evidence" value="ECO:0007669"/>
    <property type="project" value="TreeGrafter"/>
</dbReference>
<dbReference type="Pfam" id="PF00990">
    <property type="entry name" value="GGDEF"/>
    <property type="match status" value="1"/>
</dbReference>
<dbReference type="Proteomes" id="UP000473854">
    <property type="component" value="Unassembled WGS sequence"/>
</dbReference>
<dbReference type="EC" id="2.7.7.65" evidence="1"/>
<dbReference type="AlphaFoldDB" id="A0A6L6GET7"/>
<evidence type="ECO:0000313" key="5">
    <source>
        <dbReference type="EMBL" id="MTD10995.1"/>
    </source>
</evidence>
<gene>
    <name evidence="5" type="ORF">GIX10_06020</name>
</gene>
<feature type="transmembrane region" description="Helical" evidence="3">
    <location>
        <begin position="14"/>
        <end position="34"/>
    </location>
</feature>
<dbReference type="InterPro" id="IPR050469">
    <property type="entry name" value="Diguanylate_Cyclase"/>
</dbReference>
<accession>A0A6L6GET7</accession>
<dbReference type="Gene3D" id="3.30.70.270">
    <property type="match status" value="1"/>
</dbReference>
<dbReference type="RefSeq" id="WP_154772607.1">
    <property type="nucleotide sequence ID" value="NZ_JAXHPK010000034.1"/>
</dbReference>
<dbReference type="EMBL" id="WLYL01000014">
    <property type="protein sequence ID" value="MTD10995.1"/>
    <property type="molecule type" value="Genomic_DNA"/>
</dbReference>
<dbReference type="GO" id="GO:0043709">
    <property type="term" value="P:cell adhesion involved in single-species biofilm formation"/>
    <property type="evidence" value="ECO:0007669"/>
    <property type="project" value="TreeGrafter"/>
</dbReference>
<organism evidence="5 6">
    <name type="scientific">Acinetobacter faecalis</name>
    <dbReference type="NCBI Taxonomy" id="2665161"/>
    <lineage>
        <taxon>Bacteria</taxon>
        <taxon>Pseudomonadati</taxon>
        <taxon>Pseudomonadota</taxon>
        <taxon>Gammaproteobacteria</taxon>
        <taxon>Moraxellales</taxon>
        <taxon>Moraxellaceae</taxon>
        <taxon>Acinetobacter</taxon>
    </lineage>
</organism>
<dbReference type="PROSITE" id="PS50887">
    <property type="entry name" value="GGDEF"/>
    <property type="match status" value="1"/>
</dbReference>
<dbReference type="InterPro" id="IPR043128">
    <property type="entry name" value="Rev_trsase/Diguanyl_cyclase"/>
</dbReference>
<sequence>MNQKLRSEHIRHKLFWSMSVIIASLLIISVPLTVNSYFSYKKSELALSEILVLQNVAELANNVSRERAPSNKVMSSTPEELEANLKELTEYRKKVDRQIQKTVYVLNSHGFPDQSEALYINLIKRLETGRKAVDEYVATPVSIRSAEQLDQAIKKMFVAWDATHVVLKDVVYHSVGRTSSISDNYTLVLLLADLRDQAGRVASTIMAAVSYQQPIAENNISRSLQNQYQVHYLWDLINTLQPAEQRTEEYLDLHKKVQAEFINKGIPVVAGLVQESRQNKPYSLTGTELTKAMVEKFATVVDLQSYILKRSLSSVERSYKKEFRKFIFTLTVSAISLFSALFTLIYARKKVFTPLIEARQKILELSESHQSISHKIMEDKREISLFEAIQKLQTMLQQRDILEFQLRNIANTDVLTGVSNRLALNEYIRLLELRPERLTQTGLIIIDIDDFKIVNDRFGHIIGDQVIKFVADTLKEHLTSSELVVRYGGDEFLIIIDNTNFKDALILAENIRQSIGRSDCYIKELNEFVGISVSAGVAVGAVSWMALLERADKSLLKVKTQGKNAVLG</sequence>